<evidence type="ECO:0000256" key="8">
    <source>
        <dbReference type="ARBA" id="ARBA00023034"/>
    </source>
</evidence>
<keyword evidence="12" id="KW-1185">Reference proteome</keyword>
<evidence type="ECO:0000313" key="11">
    <source>
        <dbReference type="EMBL" id="CAH3022864.1"/>
    </source>
</evidence>
<evidence type="ECO:0000256" key="7">
    <source>
        <dbReference type="ARBA" id="ARBA00022989"/>
    </source>
</evidence>
<keyword evidence="8 10" id="KW-0333">Golgi apparatus</keyword>
<keyword evidence="5 10" id="KW-0812">Transmembrane</keyword>
<dbReference type="PANTHER" id="PTHR11214:SF365">
    <property type="entry name" value="HEXOSYLTRANSFERASE"/>
    <property type="match status" value="1"/>
</dbReference>
<evidence type="ECO:0000256" key="4">
    <source>
        <dbReference type="ARBA" id="ARBA00022679"/>
    </source>
</evidence>
<dbReference type="PANTHER" id="PTHR11214">
    <property type="entry name" value="BETA-1,3-N-ACETYLGLUCOSAMINYLTRANSFERASE"/>
    <property type="match status" value="1"/>
</dbReference>
<dbReference type="InterPro" id="IPR002659">
    <property type="entry name" value="Glyco_trans_31"/>
</dbReference>
<dbReference type="Proteomes" id="UP001159427">
    <property type="component" value="Unassembled WGS sequence"/>
</dbReference>
<comment type="subcellular location">
    <subcellularLocation>
        <location evidence="1 10">Golgi apparatus membrane</location>
        <topology evidence="1 10">Single-pass type II membrane protein</topology>
    </subcellularLocation>
</comment>
<feature type="transmembrane region" description="Helical" evidence="10">
    <location>
        <begin position="20"/>
        <end position="45"/>
    </location>
</feature>
<feature type="non-terminal residue" evidence="11">
    <location>
        <position position="1"/>
    </location>
</feature>
<gene>
    <name evidence="11" type="ORF">PEVE_00017147</name>
</gene>
<evidence type="ECO:0000313" key="12">
    <source>
        <dbReference type="Proteomes" id="UP001159427"/>
    </source>
</evidence>
<keyword evidence="3 10" id="KW-0328">Glycosyltransferase</keyword>
<proteinExistence type="inferred from homology"/>
<keyword evidence="4" id="KW-0808">Transferase</keyword>
<reference evidence="11 12" key="1">
    <citation type="submission" date="2022-05" db="EMBL/GenBank/DDBJ databases">
        <authorList>
            <consortium name="Genoscope - CEA"/>
            <person name="William W."/>
        </authorList>
    </citation>
    <scope>NUCLEOTIDE SEQUENCE [LARGE SCALE GENOMIC DNA]</scope>
</reference>
<dbReference type="SUPFAM" id="SSF53448">
    <property type="entry name" value="Nucleotide-diphospho-sugar transferases"/>
    <property type="match status" value="1"/>
</dbReference>
<evidence type="ECO:0000256" key="10">
    <source>
        <dbReference type="RuleBase" id="RU363063"/>
    </source>
</evidence>
<keyword evidence="7 10" id="KW-1133">Transmembrane helix</keyword>
<protein>
    <recommendedName>
        <fullName evidence="10">Hexosyltransferase</fullName>
        <ecNumber evidence="10">2.4.1.-</ecNumber>
    </recommendedName>
</protein>
<sequence>SQRQSLQVTISMKSASSCKFSVTATTCLFLCVIVSLSMLCISLWLTSQGLTNYVETMKSKLKEEGQVGKYQPRSRKSYVETTHAGPLDWEQSPDHTQTDEGFSDSWHEVRKHRTRLLTRTKCLQRLFLVILVSSSADAYKSRMVIRHTWGVDNALHRKWKTVFLIGVTGNNMLLSDRISREAQIFGDIIQGDYSETFANKVFKIQSGFEWAAKYCSFEYLLKTDDDVFVNTRALVAFLSGDGAPKAAFYFGHLMHGSPVLRTGYYAVSKEDHPGDVFKDYLSGGGYVLSKDLVLKFTQMFDVVKPLKIDDAYIGILAAEVGVKPISTSSFVMYSNKATCVYDSNLFLVRPVVHQCMVELFDANQREILSQPKEGVEY</sequence>
<dbReference type="EMBL" id="CALNXI010000237">
    <property type="protein sequence ID" value="CAH3022864.1"/>
    <property type="molecule type" value="Genomic_DNA"/>
</dbReference>
<comment type="similarity">
    <text evidence="2 10">Belongs to the glycosyltransferase 31 family.</text>
</comment>
<evidence type="ECO:0000256" key="1">
    <source>
        <dbReference type="ARBA" id="ARBA00004323"/>
    </source>
</evidence>
<dbReference type="InterPro" id="IPR029044">
    <property type="entry name" value="Nucleotide-diphossugar_trans"/>
</dbReference>
<organism evidence="11 12">
    <name type="scientific">Porites evermanni</name>
    <dbReference type="NCBI Taxonomy" id="104178"/>
    <lineage>
        <taxon>Eukaryota</taxon>
        <taxon>Metazoa</taxon>
        <taxon>Cnidaria</taxon>
        <taxon>Anthozoa</taxon>
        <taxon>Hexacorallia</taxon>
        <taxon>Scleractinia</taxon>
        <taxon>Fungiina</taxon>
        <taxon>Poritidae</taxon>
        <taxon>Porites</taxon>
    </lineage>
</organism>
<evidence type="ECO:0000256" key="5">
    <source>
        <dbReference type="ARBA" id="ARBA00022692"/>
    </source>
</evidence>
<keyword evidence="9 10" id="KW-0472">Membrane</keyword>
<evidence type="ECO:0000256" key="3">
    <source>
        <dbReference type="ARBA" id="ARBA00022676"/>
    </source>
</evidence>
<dbReference type="Gene3D" id="3.90.550.50">
    <property type="match status" value="1"/>
</dbReference>
<dbReference type="EC" id="2.4.1.-" evidence="10"/>
<evidence type="ECO:0000256" key="6">
    <source>
        <dbReference type="ARBA" id="ARBA00022968"/>
    </source>
</evidence>
<name>A0ABN8M1G2_9CNID</name>
<comment type="caution">
    <text evidence="11">The sequence shown here is derived from an EMBL/GenBank/DDBJ whole genome shotgun (WGS) entry which is preliminary data.</text>
</comment>
<accession>A0ABN8M1G2</accession>
<evidence type="ECO:0000256" key="2">
    <source>
        <dbReference type="ARBA" id="ARBA00008661"/>
    </source>
</evidence>
<evidence type="ECO:0000256" key="9">
    <source>
        <dbReference type="ARBA" id="ARBA00023136"/>
    </source>
</evidence>
<keyword evidence="6 10" id="KW-0735">Signal-anchor</keyword>
<dbReference type="Pfam" id="PF01762">
    <property type="entry name" value="Galactosyl_T"/>
    <property type="match status" value="1"/>
</dbReference>